<keyword evidence="5" id="KW-0418">Kinase</keyword>
<dbReference type="SMART" id="SM00388">
    <property type="entry name" value="HisKA"/>
    <property type="match status" value="1"/>
</dbReference>
<dbReference type="Gene3D" id="3.30.450.20">
    <property type="entry name" value="PAS domain"/>
    <property type="match status" value="2"/>
</dbReference>
<dbReference type="InterPro" id="IPR005467">
    <property type="entry name" value="His_kinase_dom"/>
</dbReference>
<dbReference type="InterPro" id="IPR035965">
    <property type="entry name" value="PAS-like_dom_sf"/>
</dbReference>
<feature type="domain" description="Histidine kinase" evidence="6">
    <location>
        <begin position="270"/>
        <end position="494"/>
    </location>
</feature>
<comment type="catalytic activity">
    <reaction evidence="1">
        <text>ATP + protein L-histidine = ADP + protein N-phospho-L-histidine.</text>
        <dbReference type="EC" id="2.7.13.3"/>
    </reaction>
</comment>
<reference evidence="7" key="1">
    <citation type="journal article" date="2023" name="Comput. Struct. Biotechnol. J.">
        <title>Discovery of a novel marine Bacteroidetes with a rich repertoire of carbohydrate-active enzymes.</title>
        <authorList>
            <person name="Chen B."/>
            <person name="Liu G."/>
            <person name="Chen Q."/>
            <person name="Wang H."/>
            <person name="Liu L."/>
            <person name="Tang K."/>
        </authorList>
    </citation>
    <scope>NUCLEOTIDE SEQUENCE</scope>
    <source>
        <strain evidence="7">TK19036</strain>
    </source>
</reference>
<name>A0AA49JJ01_9BACT</name>
<dbReference type="CDD" id="cd00130">
    <property type="entry name" value="PAS"/>
    <property type="match status" value="1"/>
</dbReference>
<dbReference type="InterPro" id="IPR036097">
    <property type="entry name" value="HisK_dim/P_sf"/>
</dbReference>
<dbReference type="PROSITE" id="PS50109">
    <property type="entry name" value="HIS_KIN"/>
    <property type="match status" value="1"/>
</dbReference>
<evidence type="ECO:0000256" key="5">
    <source>
        <dbReference type="ARBA" id="ARBA00022777"/>
    </source>
</evidence>
<evidence type="ECO:0000256" key="4">
    <source>
        <dbReference type="ARBA" id="ARBA00022679"/>
    </source>
</evidence>
<dbReference type="SUPFAM" id="SSF47384">
    <property type="entry name" value="Homodimeric domain of signal transducing histidine kinase"/>
    <property type="match status" value="1"/>
</dbReference>
<dbReference type="InterPro" id="IPR036890">
    <property type="entry name" value="HATPase_C_sf"/>
</dbReference>
<accession>A0AA49JJ01</accession>
<proteinExistence type="predicted"/>
<evidence type="ECO:0000256" key="1">
    <source>
        <dbReference type="ARBA" id="ARBA00000085"/>
    </source>
</evidence>
<dbReference type="Gene3D" id="3.30.565.10">
    <property type="entry name" value="Histidine kinase-like ATPase, C-terminal domain"/>
    <property type="match status" value="1"/>
</dbReference>
<dbReference type="PANTHER" id="PTHR43304">
    <property type="entry name" value="PHYTOCHROME-LIKE PROTEIN CPH1"/>
    <property type="match status" value="1"/>
</dbReference>
<dbReference type="PRINTS" id="PR00344">
    <property type="entry name" value="BCTRLSENSOR"/>
</dbReference>
<keyword evidence="7" id="KW-0547">Nucleotide-binding</keyword>
<dbReference type="AlphaFoldDB" id="A0AA49JJ01"/>
<dbReference type="EMBL" id="CP120682">
    <property type="protein sequence ID" value="WKN37737.1"/>
    <property type="molecule type" value="Genomic_DNA"/>
</dbReference>
<organism evidence="7">
    <name type="scientific">Roseihalotalea indica</name>
    <dbReference type="NCBI Taxonomy" id="2867963"/>
    <lineage>
        <taxon>Bacteria</taxon>
        <taxon>Pseudomonadati</taxon>
        <taxon>Bacteroidota</taxon>
        <taxon>Cytophagia</taxon>
        <taxon>Cytophagales</taxon>
        <taxon>Catalimonadaceae</taxon>
        <taxon>Roseihalotalea</taxon>
    </lineage>
</organism>
<keyword evidence="3" id="KW-0597">Phosphoprotein</keyword>
<keyword evidence="7" id="KW-0067">ATP-binding</keyword>
<dbReference type="Pfam" id="PF02518">
    <property type="entry name" value="HATPase_c"/>
    <property type="match status" value="1"/>
</dbReference>
<keyword evidence="4" id="KW-0808">Transferase</keyword>
<evidence type="ECO:0000313" key="7">
    <source>
        <dbReference type="EMBL" id="WKN37737.1"/>
    </source>
</evidence>
<dbReference type="CDD" id="cd00082">
    <property type="entry name" value="HisKA"/>
    <property type="match status" value="1"/>
</dbReference>
<dbReference type="FunFam" id="3.30.565.10:FF:000006">
    <property type="entry name" value="Sensor histidine kinase WalK"/>
    <property type="match status" value="1"/>
</dbReference>
<dbReference type="SMART" id="SM00387">
    <property type="entry name" value="HATPase_c"/>
    <property type="match status" value="1"/>
</dbReference>
<dbReference type="InterPro" id="IPR003661">
    <property type="entry name" value="HisK_dim/P_dom"/>
</dbReference>
<sequence>MNHSVTLEDIFETTDDGIIIFDPVYNEQQQIIDFQYNRVNESALRLLNHQRDELIGNSLLTVFPGVKKSDLFQQYSHTIKTGTPFSIEFLYQQDGLNTWFKNTGHRVNNQLLIHFSDISEYKQLLEEKAKNEGLYQALIRALPNTDVAFIDRQYQIRITKGVPFRAYNYEEAIPEQANLNDILDQETAKEVAKICRQCFKGKTKREEISIDDDAKYRLSFVPAYNYDQAVFGCLIVTEDIGIFSLSEDELRNKLYALESAKESLEQFAYVASHDLQEPLRKIRAFGDRINTRFADQLPDTGKDYFDRMQHAAQRMQILIDDLLKYSRVGRVQNDFEPIDLNVLIQDVLNDMETTIEETQAVIEFENLPTIDGEPVQLRQLFQNLLSNAIKFRKEDTPKITIRSQLAQPGDTNVSADNEVSYEITVADNGIGFDEKYLDRIFNIFQRLHGRNQYPGTGIGLAICRKIVEIHQGDIFATSTLGEGATFHVILPQKQYSIV</sequence>
<dbReference type="PANTHER" id="PTHR43304:SF1">
    <property type="entry name" value="PAC DOMAIN-CONTAINING PROTEIN"/>
    <property type="match status" value="1"/>
</dbReference>
<dbReference type="GO" id="GO:0005524">
    <property type="term" value="F:ATP binding"/>
    <property type="evidence" value="ECO:0007669"/>
    <property type="project" value="UniProtKB-KW"/>
</dbReference>
<gene>
    <name evidence="7" type="ORF">K4G66_03320</name>
</gene>
<dbReference type="Gene3D" id="1.10.287.130">
    <property type="match status" value="1"/>
</dbReference>
<dbReference type="InterPro" id="IPR004358">
    <property type="entry name" value="Sig_transdc_His_kin-like_C"/>
</dbReference>
<evidence type="ECO:0000256" key="2">
    <source>
        <dbReference type="ARBA" id="ARBA00012438"/>
    </source>
</evidence>
<reference evidence="7" key="2">
    <citation type="journal article" date="2024" name="Antonie Van Leeuwenhoek">
        <title>Roseihalotalea indica gen. nov., sp. nov., a halophilic Bacteroidetes from mesopelagic Southwest Indian Ocean with higher carbohydrate metabolic potential.</title>
        <authorList>
            <person name="Chen B."/>
            <person name="Zhang M."/>
            <person name="Lin D."/>
            <person name="Ye J."/>
            <person name="Tang K."/>
        </authorList>
    </citation>
    <scope>NUCLEOTIDE SEQUENCE</scope>
    <source>
        <strain evidence="7">TK19036</strain>
    </source>
</reference>
<dbReference type="GO" id="GO:0000155">
    <property type="term" value="F:phosphorelay sensor kinase activity"/>
    <property type="evidence" value="ECO:0007669"/>
    <property type="project" value="InterPro"/>
</dbReference>
<evidence type="ECO:0000259" key="6">
    <source>
        <dbReference type="PROSITE" id="PS50109"/>
    </source>
</evidence>
<dbReference type="SUPFAM" id="SSF55874">
    <property type="entry name" value="ATPase domain of HSP90 chaperone/DNA topoisomerase II/histidine kinase"/>
    <property type="match status" value="1"/>
</dbReference>
<evidence type="ECO:0000256" key="3">
    <source>
        <dbReference type="ARBA" id="ARBA00022553"/>
    </source>
</evidence>
<dbReference type="Pfam" id="PF00512">
    <property type="entry name" value="HisKA"/>
    <property type="match status" value="1"/>
</dbReference>
<dbReference type="EC" id="2.7.13.3" evidence="2"/>
<dbReference type="InterPro" id="IPR003594">
    <property type="entry name" value="HATPase_dom"/>
</dbReference>
<dbReference type="InterPro" id="IPR000014">
    <property type="entry name" value="PAS"/>
</dbReference>
<dbReference type="SUPFAM" id="SSF55785">
    <property type="entry name" value="PYP-like sensor domain (PAS domain)"/>
    <property type="match status" value="1"/>
</dbReference>
<dbReference type="InterPro" id="IPR052162">
    <property type="entry name" value="Sensor_kinase/Photoreceptor"/>
</dbReference>
<protein>
    <recommendedName>
        <fullName evidence="2">histidine kinase</fullName>
        <ecNumber evidence="2">2.7.13.3</ecNumber>
    </recommendedName>
</protein>